<evidence type="ECO:0000256" key="3">
    <source>
        <dbReference type="SAM" id="MobiDB-lite"/>
    </source>
</evidence>
<dbReference type="InterPro" id="IPR010998">
    <property type="entry name" value="Integrase_recombinase_N"/>
</dbReference>
<evidence type="ECO:0000313" key="6">
    <source>
        <dbReference type="Proteomes" id="UP000568380"/>
    </source>
</evidence>
<dbReference type="PROSITE" id="PS51900">
    <property type="entry name" value="CB"/>
    <property type="match status" value="1"/>
</dbReference>
<dbReference type="Proteomes" id="UP000568380">
    <property type="component" value="Unassembled WGS sequence"/>
</dbReference>
<dbReference type="AlphaFoldDB" id="A0A7W8EKJ9"/>
<evidence type="ECO:0000256" key="2">
    <source>
        <dbReference type="PROSITE-ProRule" id="PRU01248"/>
    </source>
</evidence>
<reference evidence="5 6" key="1">
    <citation type="submission" date="2020-08" db="EMBL/GenBank/DDBJ databases">
        <title>Genomic Encyclopedia of Type Strains, Phase IV (KMG-IV): sequencing the most valuable type-strain genomes for metagenomic binning, comparative biology and taxonomic classification.</title>
        <authorList>
            <person name="Goeker M."/>
        </authorList>
    </citation>
    <scope>NUCLEOTIDE SEQUENCE [LARGE SCALE GENOMIC DNA]</scope>
    <source>
        <strain evidence="5 6">DSM 45385</strain>
    </source>
</reference>
<proteinExistence type="predicted"/>
<name>A0A7W8EKJ9_9ACTN</name>
<dbReference type="GO" id="GO:0003677">
    <property type="term" value="F:DNA binding"/>
    <property type="evidence" value="ECO:0007669"/>
    <property type="project" value="UniProtKB-UniRule"/>
</dbReference>
<feature type="region of interest" description="Disordered" evidence="3">
    <location>
        <begin position="106"/>
        <end position="127"/>
    </location>
</feature>
<sequence>MSAAGARKVAALRGDGVDLAAAVEAFLASARIANPNTHRAYASAIDRTITALGRERLLDDVADDEIGQALTELWGGYAAATFNRDRAAVSSWPTWCLSVKRWGAPSVPGEAERRKEHPDETRAVPKTTLHRLLSRRDIPLREIPGPAQARLARRTGYSPTVISRALSGRSD</sequence>
<dbReference type="RefSeq" id="WP_184969684.1">
    <property type="nucleotide sequence ID" value="NZ_JACHIN010000012.1"/>
</dbReference>
<evidence type="ECO:0000256" key="1">
    <source>
        <dbReference type="ARBA" id="ARBA00023125"/>
    </source>
</evidence>
<dbReference type="Gene3D" id="1.10.150.130">
    <property type="match status" value="1"/>
</dbReference>
<comment type="caution">
    <text evidence="5">The sequence shown here is derived from an EMBL/GenBank/DDBJ whole genome shotgun (WGS) entry which is preliminary data.</text>
</comment>
<feature type="compositionally biased region" description="Basic and acidic residues" evidence="3">
    <location>
        <begin position="110"/>
        <end position="123"/>
    </location>
</feature>
<evidence type="ECO:0000259" key="4">
    <source>
        <dbReference type="PROSITE" id="PS51900"/>
    </source>
</evidence>
<dbReference type="EMBL" id="JACHIN010000012">
    <property type="protein sequence ID" value="MBB5081912.1"/>
    <property type="molecule type" value="Genomic_DNA"/>
</dbReference>
<evidence type="ECO:0000313" key="5">
    <source>
        <dbReference type="EMBL" id="MBB5081912.1"/>
    </source>
</evidence>
<organism evidence="5 6">
    <name type="scientific">Nonomuraea endophytica</name>
    <dbReference type="NCBI Taxonomy" id="714136"/>
    <lineage>
        <taxon>Bacteria</taxon>
        <taxon>Bacillati</taxon>
        <taxon>Actinomycetota</taxon>
        <taxon>Actinomycetes</taxon>
        <taxon>Streptosporangiales</taxon>
        <taxon>Streptosporangiaceae</taxon>
        <taxon>Nonomuraea</taxon>
    </lineage>
</organism>
<dbReference type="InterPro" id="IPR044068">
    <property type="entry name" value="CB"/>
</dbReference>
<accession>A0A7W8EKJ9</accession>
<feature type="domain" description="Core-binding (CB)" evidence="4">
    <location>
        <begin position="17"/>
        <end position="97"/>
    </location>
</feature>
<gene>
    <name evidence="5" type="ORF">HNR40_007407</name>
</gene>
<keyword evidence="6" id="KW-1185">Reference proteome</keyword>
<protein>
    <recommendedName>
        <fullName evidence="4">Core-binding (CB) domain-containing protein</fullName>
    </recommendedName>
</protein>
<keyword evidence="1 2" id="KW-0238">DNA-binding</keyword>